<dbReference type="OrthoDB" id="428577at2759"/>
<dbReference type="EMBL" id="PDNC01000129">
    <property type="protein sequence ID" value="PGG98055.1"/>
    <property type="molecule type" value="Genomic_DNA"/>
</dbReference>
<dbReference type="InterPro" id="IPR029071">
    <property type="entry name" value="Ubiquitin-like_domsf"/>
</dbReference>
<dbReference type="CDD" id="cd17039">
    <property type="entry name" value="Ubl_ubiquitin_like"/>
    <property type="match status" value="1"/>
</dbReference>
<dbReference type="SUPFAM" id="SSF54236">
    <property type="entry name" value="Ubiquitin-like"/>
    <property type="match status" value="1"/>
</dbReference>
<dbReference type="Pfam" id="PF00240">
    <property type="entry name" value="ubiquitin"/>
    <property type="match status" value="1"/>
</dbReference>
<reference evidence="2 3" key="1">
    <citation type="submission" date="2017-10" db="EMBL/GenBank/DDBJ databases">
        <title>Comparative genomics in systemic dimorphic fungi from Ajellomycetaceae.</title>
        <authorList>
            <person name="Munoz J.F."/>
            <person name="Mcewen J.G."/>
            <person name="Clay O.K."/>
            <person name="Cuomo C.A."/>
        </authorList>
    </citation>
    <scope>NUCLEOTIDE SEQUENCE [LARGE SCALE GENOMIC DNA]</scope>
    <source>
        <strain evidence="2 3">UAMH130</strain>
    </source>
</reference>
<proteinExistence type="predicted"/>
<evidence type="ECO:0000313" key="3">
    <source>
        <dbReference type="Proteomes" id="UP000224080"/>
    </source>
</evidence>
<keyword evidence="3" id="KW-1185">Reference proteome</keyword>
<organism evidence="2 3">
    <name type="scientific">Blastomyces parvus</name>
    <dbReference type="NCBI Taxonomy" id="2060905"/>
    <lineage>
        <taxon>Eukaryota</taxon>
        <taxon>Fungi</taxon>
        <taxon>Dikarya</taxon>
        <taxon>Ascomycota</taxon>
        <taxon>Pezizomycotina</taxon>
        <taxon>Eurotiomycetes</taxon>
        <taxon>Eurotiomycetidae</taxon>
        <taxon>Onygenales</taxon>
        <taxon>Ajellomycetaceae</taxon>
        <taxon>Blastomyces</taxon>
    </lineage>
</organism>
<dbReference type="Proteomes" id="UP000224080">
    <property type="component" value="Unassembled WGS sequence"/>
</dbReference>
<feature type="domain" description="Ubiquitin-like" evidence="1">
    <location>
        <begin position="272"/>
        <end position="347"/>
    </location>
</feature>
<dbReference type="Gene3D" id="3.10.20.90">
    <property type="entry name" value="Phosphatidylinositol 3-kinase Catalytic Subunit, Chain A, domain 1"/>
    <property type="match status" value="1"/>
</dbReference>
<gene>
    <name evidence="2" type="ORF">GX51_07029</name>
</gene>
<comment type="caution">
    <text evidence="2">The sequence shown here is derived from an EMBL/GenBank/DDBJ whole genome shotgun (WGS) entry which is preliminary data.</text>
</comment>
<dbReference type="InterPro" id="IPR000626">
    <property type="entry name" value="Ubiquitin-like_dom"/>
</dbReference>
<sequence length="497" mass="54876">MNCQLKQNDHSSCPDVISVDHGRLRIAFHRTIRVPETDKEFHLPPSFGTFPLYSVKQFEKQLPANMSLKGGLFFPIHEREAMWIRFESKSQFAVKIYAGGVNVISGETSTENMATKLRRQKLHSENQSLQDYIVTPKQLWLDGIATAPGNVRQFVAVASGQGYTVEAQVTGEEVVDGLQFEVTGAAAALSVTYLGNTKVIKVDLGDNVELFLKAFEREFGLAEGSAEGLKVRGITRYTPSLARAGIVPGSEIIVEPIPPRKDTSVGIDDDDITVSVHTLTGAKFKISLNRFATIHHLRSILSDKTGIGGPGVRLIHNGHELRNEHCLDDYAIKDKSVIHCVVRLRGGGVAPCPEDTRDMGIAAGGKIKQSIHKDHYDPDSWDRSSTTTFNVQMLNAAVFKKIIGISPPPCPIDATTYLKYGFPLFELPEKVSSVKGQFDGVQSLSEISTKGKEPAFQYPECWEKYAVVQLNPNGTRMRFRTVSELEKEIRESSAATF</sequence>
<dbReference type="SMART" id="SM00213">
    <property type="entry name" value="UBQ"/>
    <property type="match status" value="1"/>
</dbReference>
<dbReference type="STRING" id="2060905.A0A2B7WMS3"/>
<evidence type="ECO:0000259" key="1">
    <source>
        <dbReference type="PROSITE" id="PS50053"/>
    </source>
</evidence>
<protein>
    <recommendedName>
        <fullName evidence="1">Ubiquitin-like domain-containing protein</fullName>
    </recommendedName>
</protein>
<evidence type="ECO:0000313" key="2">
    <source>
        <dbReference type="EMBL" id="PGG98055.1"/>
    </source>
</evidence>
<dbReference type="AlphaFoldDB" id="A0A2B7WMS3"/>
<accession>A0A2B7WMS3</accession>
<dbReference type="PROSITE" id="PS50053">
    <property type="entry name" value="UBIQUITIN_2"/>
    <property type="match status" value="1"/>
</dbReference>
<name>A0A2B7WMS3_9EURO</name>